<evidence type="ECO:0000313" key="1">
    <source>
        <dbReference type="EMBL" id="TXG70106.1"/>
    </source>
</evidence>
<comment type="caution">
    <text evidence="1">The sequence shown here is derived from an EMBL/GenBank/DDBJ whole genome shotgun (WGS) entry which is preliminary data.</text>
</comment>
<proteinExistence type="predicted"/>
<organism evidence="1 2">
    <name type="scientific">Acer yangbiense</name>
    <dbReference type="NCBI Taxonomy" id="1000413"/>
    <lineage>
        <taxon>Eukaryota</taxon>
        <taxon>Viridiplantae</taxon>
        <taxon>Streptophyta</taxon>
        <taxon>Embryophyta</taxon>
        <taxon>Tracheophyta</taxon>
        <taxon>Spermatophyta</taxon>
        <taxon>Magnoliopsida</taxon>
        <taxon>eudicotyledons</taxon>
        <taxon>Gunneridae</taxon>
        <taxon>Pentapetalae</taxon>
        <taxon>rosids</taxon>
        <taxon>malvids</taxon>
        <taxon>Sapindales</taxon>
        <taxon>Sapindaceae</taxon>
        <taxon>Hippocastanoideae</taxon>
        <taxon>Acereae</taxon>
        <taxon>Acer</taxon>
    </lineage>
</organism>
<dbReference type="Proteomes" id="UP000323000">
    <property type="component" value="Chromosome 2"/>
</dbReference>
<name>A0A5C7INR4_9ROSI</name>
<gene>
    <name evidence="1" type="ORF">EZV62_005041</name>
</gene>
<accession>A0A5C7INR4</accession>
<reference evidence="2" key="1">
    <citation type="journal article" date="2019" name="Gigascience">
        <title>De novo genome assembly of the endangered Acer yangbiense, a plant species with extremely small populations endemic to Yunnan Province, China.</title>
        <authorList>
            <person name="Yang J."/>
            <person name="Wariss H.M."/>
            <person name="Tao L."/>
            <person name="Zhang R."/>
            <person name="Yun Q."/>
            <person name="Hollingsworth P."/>
            <person name="Dao Z."/>
            <person name="Luo G."/>
            <person name="Guo H."/>
            <person name="Ma Y."/>
            <person name="Sun W."/>
        </authorList>
    </citation>
    <scope>NUCLEOTIDE SEQUENCE [LARGE SCALE GENOMIC DNA]</scope>
    <source>
        <strain evidence="2">cv. Malutang</strain>
    </source>
</reference>
<keyword evidence="2" id="KW-1185">Reference proteome</keyword>
<protein>
    <submittedName>
        <fullName evidence="1">Uncharacterized protein</fullName>
    </submittedName>
</protein>
<dbReference type="EMBL" id="VAHF01000002">
    <property type="protein sequence ID" value="TXG70106.1"/>
    <property type="molecule type" value="Genomic_DNA"/>
</dbReference>
<evidence type="ECO:0000313" key="2">
    <source>
        <dbReference type="Proteomes" id="UP000323000"/>
    </source>
</evidence>
<dbReference type="AlphaFoldDB" id="A0A5C7INR4"/>
<dbReference type="OrthoDB" id="2431547at2759"/>
<sequence length="147" mass="16927">MDDFQVVLGMEFFDQVHAFPFLFENSLSILDRSKTCMVPVDRMAKMESKALSTLQFKRGMKTDPSFLTTLRELNDGEDPLVPKDPIPAKVQAVLDEYKDVMPQELPKKLPTRREVDHQIELETSSKPPAMVPYCMAPLELEELRRQL</sequence>